<dbReference type="SMART" id="SM00382">
    <property type="entry name" value="AAA"/>
    <property type="match status" value="1"/>
</dbReference>
<dbReference type="RefSeq" id="WP_160843758.1">
    <property type="nucleotide sequence ID" value="NZ_WVHT01000002.1"/>
</dbReference>
<evidence type="ECO:0000256" key="5">
    <source>
        <dbReference type="ARBA" id="ARBA00023163"/>
    </source>
</evidence>
<dbReference type="Proteomes" id="UP000466586">
    <property type="component" value="Unassembled WGS sequence"/>
</dbReference>
<dbReference type="SUPFAM" id="SSF52540">
    <property type="entry name" value="P-loop containing nucleoside triphosphate hydrolases"/>
    <property type="match status" value="1"/>
</dbReference>
<evidence type="ECO:0000313" key="10">
    <source>
        <dbReference type="Proteomes" id="UP000466586"/>
    </source>
</evidence>
<dbReference type="Gene3D" id="1.10.8.60">
    <property type="match status" value="1"/>
</dbReference>
<evidence type="ECO:0000256" key="6">
    <source>
        <dbReference type="PROSITE-ProRule" id="PRU00169"/>
    </source>
</evidence>
<dbReference type="Gene3D" id="3.40.50.300">
    <property type="entry name" value="P-loop containing nucleotide triphosphate hydrolases"/>
    <property type="match status" value="1"/>
</dbReference>
<dbReference type="InterPro" id="IPR027417">
    <property type="entry name" value="P-loop_NTPase"/>
</dbReference>
<dbReference type="Pfam" id="PF00072">
    <property type="entry name" value="Response_reg"/>
    <property type="match status" value="1"/>
</dbReference>
<dbReference type="PROSITE" id="PS50045">
    <property type="entry name" value="SIGMA54_INTERACT_4"/>
    <property type="match status" value="1"/>
</dbReference>
<keyword evidence="10" id="KW-1185">Reference proteome</keyword>
<dbReference type="InterPro" id="IPR009057">
    <property type="entry name" value="Homeodomain-like_sf"/>
</dbReference>
<dbReference type="PROSITE" id="PS50110">
    <property type="entry name" value="RESPONSE_REGULATORY"/>
    <property type="match status" value="1"/>
</dbReference>
<dbReference type="SUPFAM" id="SSF46689">
    <property type="entry name" value="Homeodomain-like"/>
    <property type="match status" value="1"/>
</dbReference>
<organism evidence="9 10">
    <name type="scientific">Hufsiella arboris</name>
    <dbReference type="NCBI Taxonomy" id="2695275"/>
    <lineage>
        <taxon>Bacteria</taxon>
        <taxon>Pseudomonadati</taxon>
        <taxon>Bacteroidota</taxon>
        <taxon>Sphingobacteriia</taxon>
        <taxon>Sphingobacteriales</taxon>
        <taxon>Sphingobacteriaceae</taxon>
        <taxon>Hufsiella</taxon>
    </lineage>
</organism>
<dbReference type="PROSITE" id="PS00675">
    <property type="entry name" value="SIGMA54_INTERACT_1"/>
    <property type="match status" value="1"/>
</dbReference>
<dbReference type="GO" id="GO:0006355">
    <property type="term" value="P:regulation of DNA-templated transcription"/>
    <property type="evidence" value="ECO:0007669"/>
    <property type="project" value="InterPro"/>
</dbReference>
<keyword evidence="2" id="KW-0067">ATP-binding</keyword>
<dbReference type="PROSITE" id="PS00676">
    <property type="entry name" value="SIGMA54_INTERACT_2"/>
    <property type="match status" value="1"/>
</dbReference>
<dbReference type="EMBL" id="WVHT01000002">
    <property type="protein sequence ID" value="MXV50596.1"/>
    <property type="molecule type" value="Genomic_DNA"/>
</dbReference>
<feature type="domain" description="Response regulatory" evidence="8">
    <location>
        <begin position="4"/>
        <end position="118"/>
    </location>
</feature>
<dbReference type="GO" id="GO:0000160">
    <property type="term" value="P:phosphorelay signal transduction system"/>
    <property type="evidence" value="ECO:0007669"/>
    <property type="project" value="InterPro"/>
</dbReference>
<evidence type="ECO:0000256" key="3">
    <source>
        <dbReference type="ARBA" id="ARBA00023015"/>
    </source>
</evidence>
<dbReference type="CDD" id="cd17534">
    <property type="entry name" value="REC_DC-like"/>
    <property type="match status" value="1"/>
</dbReference>
<dbReference type="InterPro" id="IPR025943">
    <property type="entry name" value="Sigma_54_int_dom_ATP-bd_2"/>
</dbReference>
<gene>
    <name evidence="9" type="ORF">GS399_06395</name>
</gene>
<feature type="domain" description="Sigma-54 factor interaction" evidence="7">
    <location>
        <begin position="149"/>
        <end position="378"/>
    </location>
</feature>
<comment type="caution">
    <text evidence="9">The sequence shown here is derived from an EMBL/GenBank/DDBJ whole genome shotgun (WGS) entry which is preliminary data.</text>
</comment>
<dbReference type="InterPro" id="IPR011006">
    <property type="entry name" value="CheY-like_superfamily"/>
</dbReference>
<dbReference type="InterPro" id="IPR058031">
    <property type="entry name" value="AAA_lid_NorR"/>
</dbReference>
<dbReference type="InterPro" id="IPR025662">
    <property type="entry name" value="Sigma_54_int_dom_ATP-bd_1"/>
</dbReference>
<keyword evidence="5" id="KW-0804">Transcription</keyword>
<dbReference type="InterPro" id="IPR003593">
    <property type="entry name" value="AAA+_ATPase"/>
</dbReference>
<dbReference type="InterPro" id="IPR002078">
    <property type="entry name" value="Sigma_54_int"/>
</dbReference>
<feature type="modified residue" description="4-aspartylphosphate" evidence="6">
    <location>
        <position position="54"/>
    </location>
</feature>
<dbReference type="Gene3D" id="1.10.10.60">
    <property type="entry name" value="Homeodomain-like"/>
    <property type="match status" value="1"/>
</dbReference>
<evidence type="ECO:0000256" key="1">
    <source>
        <dbReference type="ARBA" id="ARBA00022741"/>
    </source>
</evidence>
<keyword evidence="4" id="KW-0238">DNA-binding</keyword>
<evidence type="ECO:0000259" key="8">
    <source>
        <dbReference type="PROSITE" id="PS50110"/>
    </source>
</evidence>
<evidence type="ECO:0000313" key="9">
    <source>
        <dbReference type="EMBL" id="MXV50596.1"/>
    </source>
</evidence>
<dbReference type="Pfam" id="PF00158">
    <property type="entry name" value="Sigma54_activat"/>
    <property type="match status" value="1"/>
</dbReference>
<dbReference type="Pfam" id="PF25601">
    <property type="entry name" value="AAA_lid_14"/>
    <property type="match status" value="1"/>
</dbReference>
<evidence type="ECO:0000256" key="2">
    <source>
        <dbReference type="ARBA" id="ARBA00022840"/>
    </source>
</evidence>
<dbReference type="AlphaFoldDB" id="A0A7K1Y7R2"/>
<dbReference type="InterPro" id="IPR001789">
    <property type="entry name" value="Sig_transdc_resp-reg_receiver"/>
</dbReference>
<dbReference type="PANTHER" id="PTHR32071">
    <property type="entry name" value="TRANSCRIPTIONAL REGULATORY PROTEIN"/>
    <property type="match status" value="1"/>
</dbReference>
<dbReference type="Gene3D" id="3.40.50.2300">
    <property type="match status" value="1"/>
</dbReference>
<dbReference type="FunFam" id="3.40.50.300:FF:000006">
    <property type="entry name" value="DNA-binding transcriptional regulator NtrC"/>
    <property type="match status" value="1"/>
</dbReference>
<dbReference type="InterPro" id="IPR025944">
    <property type="entry name" value="Sigma_54_int_dom_CS"/>
</dbReference>
<dbReference type="SUPFAM" id="SSF52172">
    <property type="entry name" value="CheY-like"/>
    <property type="match status" value="1"/>
</dbReference>
<protein>
    <submittedName>
        <fullName evidence="9">Response regulator</fullName>
    </submittedName>
</protein>
<sequence length="463" mass="52147">MNKKILIVEDEFIEANNLKMILEKAGYSVCTIARSVEIAVEIVDREKPDLVLLDIFLKGRLTGIDLAKVLREKNIAFVFLSANSNKKTLTDAKATQPYGFLVKPFRERDVLIMLDIAHQLHEQRMQLRKQEVALVKEETSSKNDCTRSIIGNSSSLKAALDYVKIVSPTETTVLILGESGTGKERIADCIHASSDRKDRAFIKVNCAALPASLIESELFGHEKGAFTGAVDRRIGKFEQAQGGTIFLDEIGELPAELQAKLLRVLQEKEIERLGGRGTIKINVRIITATNRSLEKEVTEGRFRMDLYYRLNVFPIIIPPLRDRKEDIPQLVNYYVDRFSGKFGKKINGLSAKAMNALVTYHWPGNVRELENLIERTVLLTLGTTIENVEIPTMKDERTVQSLKEPMRIKTIEENEIDHIKEVLKICKGKISGPGGAAEILNLPYSTLTSRIKKLGIRKEMLFK</sequence>
<dbReference type="SMART" id="SM00448">
    <property type="entry name" value="REC"/>
    <property type="match status" value="1"/>
</dbReference>
<reference evidence="9 10" key="1">
    <citation type="submission" date="2019-11" db="EMBL/GenBank/DDBJ databases">
        <title>Pedobacter sp. HMF7647 Genome sequencing and assembly.</title>
        <authorList>
            <person name="Kang H."/>
            <person name="Kim H."/>
            <person name="Joh K."/>
        </authorList>
    </citation>
    <scope>NUCLEOTIDE SEQUENCE [LARGE SCALE GENOMIC DNA]</scope>
    <source>
        <strain evidence="9 10">HMF7647</strain>
    </source>
</reference>
<dbReference type="PANTHER" id="PTHR32071:SF117">
    <property type="entry name" value="PTS-DEPENDENT DIHYDROXYACETONE KINASE OPERON REGULATORY PROTEIN-RELATED"/>
    <property type="match status" value="1"/>
</dbReference>
<evidence type="ECO:0000259" key="7">
    <source>
        <dbReference type="PROSITE" id="PS50045"/>
    </source>
</evidence>
<dbReference type="PROSITE" id="PS00688">
    <property type="entry name" value="SIGMA54_INTERACT_3"/>
    <property type="match status" value="1"/>
</dbReference>
<keyword evidence="1" id="KW-0547">Nucleotide-binding</keyword>
<proteinExistence type="predicted"/>
<dbReference type="CDD" id="cd00009">
    <property type="entry name" value="AAA"/>
    <property type="match status" value="1"/>
</dbReference>
<keyword evidence="3" id="KW-0805">Transcription regulation</keyword>
<evidence type="ECO:0000256" key="4">
    <source>
        <dbReference type="ARBA" id="ARBA00023125"/>
    </source>
</evidence>
<keyword evidence="6" id="KW-0597">Phosphoprotein</keyword>
<dbReference type="GO" id="GO:0005524">
    <property type="term" value="F:ATP binding"/>
    <property type="evidence" value="ECO:0007669"/>
    <property type="project" value="UniProtKB-KW"/>
</dbReference>
<dbReference type="GO" id="GO:0003677">
    <property type="term" value="F:DNA binding"/>
    <property type="evidence" value="ECO:0007669"/>
    <property type="project" value="UniProtKB-KW"/>
</dbReference>
<name>A0A7K1Y7R2_9SPHI</name>
<accession>A0A7K1Y7R2</accession>